<dbReference type="EMBL" id="APAU02000148">
    <property type="protein sequence ID" value="EUB55680.1"/>
    <property type="molecule type" value="Genomic_DNA"/>
</dbReference>
<dbReference type="KEGG" id="egl:EGR_09440"/>
<sequence length="329" mass="36480">MTTLSLCWIGDAPVNVCCRASTRCSNHPRLIELKVGQQEITIGRRNASNRPHYHIESNFNRLMISRNHATVKRLSDGRFMLYDHSLNGTFVNYTRVHACVILKHGDIICFGHLSGATIPPGQTVDEFQSDLKYRVRITLCKAMDISTTTVGKFDPERMTSNMCGEGSRGKRSHECRRAGAVDSGTVDSQIQGGRDAVVSIMSKSEDCVEELIDHVWRQMCITSWGGHETKTSPSCMCKEGDDDEVDWDVEDIGKDAANDAKASEEQCLVYTCKKCVSAAADWKMSAGEEFQVVPPDLLVLNTTAPIIVGICRTKLRKFAIAGVLSTWIK</sequence>
<evidence type="ECO:0000313" key="2">
    <source>
        <dbReference type="EMBL" id="EUB55680.1"/>
    </source>
</evidence>
<comment type="caution">
    <text evidence="2">The sequence shown here is derived from an EMBL/GenBank/DDBJ whole genome shotgun (WGS) entry which is preliminary data.</text>
</comment>
<protein>
    <recommendedName>
        <fullName evidence="1">FHA domain-containing protein</fullName>
    </recommendedName>
</protein>
<dbReference type="PROSITE" id="PS50006">
    <property type="entry name" value="FHA_DOMAIN"/>
    <property type="match status" value="1"/>
</dbReference>
<dbReference type="GeneID" id="36345155"/>
<feature type="domain" description="FHA" evidence="1">
    <location>
        <begin position="40"/>
        <end position="96"/>
    </location>
</feature>
<dbReference type="InterPro" id="IPR000253">
    <property type="entry name" value="FHA_dom"/>
</dbReference>
<reference evidence="2 3" key="1">
    <citation type="journal article" date="2013" name="Nat. Genet.">
        <title>The genome of the hydatid tapeworm Echinococcus granulosus.</title>
        <authorList>
            <person name="Zheng H."/>
            <person name="Zhang W."/>
            <person name="Zhang L."/>
            <person name="Zhang Z."/>
            <person name="Li J."/>
            <person name="Lu G."/>
            <person name="Zhu Y."/>
            <person name="Wang Y."/>
            <person name="Huang Y."/>
            <person name="Liu J."/>
            <person name="Kang H."/>
            <person name="Chen J."/>
            <person name="Wang L."/>
            <person name="Chen A."/>
            <person name="Yu S."/>
            <person name="Gao Z."/>
            <person name="Jin L."/>
            <person name="Gu W."/>
            <person name="Wang Z."/>
            <person name="Zhao L."/>
            <person name="Shi B."/>
            <person name="Wen H."/>
            <person name="Lin R."/>
            <person name="Jones M.K."/>
            <person name="Brejova B."/>
            <person name="Vinar T."/>
            <person name="Zhao G."/>
            <person name="McManus D.P."/>
            <person name="Chen Z."/>
            <person name="Zhou Y."/>
            <person name="Wang S."/>
        </authorList>
    </citation>
    <scope>NUCLEOTIDE SEQUENCE [LARGE SCALE GENOMIC DNA]</scope>
</reference>
<dbReference type="OrthoDB" id="436852at2759"/>
<evidence type="ECO:0000313" key="3">
    <source>
        <dbReference type="Proteomes" id="UP000019149"/>
    </source>
</evidence>
<dbReference type="SUPFAM" id="SSF49879">
    <property type="entry name" value="SMAD/FHA domain"/>
    <property type="match status" value="1"/>
</dbReference>
<keyword evidence="3" id="KW-1185">Reference proteome</keyword>
<gene>
    <name evidence="2" type="ORF">EGR_09440</name>
</gene>
<dbReference type="Gene3D" id="2.60.200.20">
    <property type="match status" value="1"/>
</dbReference>
<accession>W6U3J5</accession>
<dbReference type="STRING" id="6210.W6U3J5"/>
<dbReference type="InterPro" id="IPR008984">
    <property type="entry name" value="SMAD_FHA_dom_sf"/>
</dbReference>
<dbReference type="Proteomes" id="UP000019149">
    <property type="component" value="Unassembled WGS sequence"/>
</dbReference>
<evidence type="ECO:0000259" key="1">
    <source>
        <dbReference type="PROSITE" id="PS50006"/>
    </source>
</evidence>
<dbReference type="CTD" id="36345155"/>
<dbReference type="Pfam" id="PF00498">
    <property type="entry name" value="FHA"/>
    <property type="match status" value="1"/>
</dbReference>
<name>W6U3J5_ECHGR</name>
<dbReference type="AlphaFoldDB" id="W6U3J5"/>
<dbReference type="RefSeq" id="XP_024346876.1">
    <property type="nucleotide sequence ID" value="XM_024498689.1"/>
</dbReference>
<dbReference type="SMART" id="SM00240">
    <property type="entry name" value="FHA"/>
    <property type="match status" value="1"/>
</dbReference>
<proteinExistence type="predicted"/>
<dbReference type="CDD" id="cd00060">
    <property type="entry name" value="FHA"/>
    <property type="match status" value="1"/>
</dbReference>
<organism evidence="2 3">
    <name type="scientific">Echinococcus granulosus</name>
    <name type="common">Hydatid tapeworm</name>
    <dbReference type="NCBI Taxonomy" id="6210"/>
    <lineage>
        <taxon>Eukaryota</taxon>
        <taxon>Metazoa</taxon>
        <taxon>Spiralia</taxon>
        <taxon>Lophotrochozoa</taxon>
        <taxon>Platyhelminthes</taxon>
        <taxon>Cestoda</taxon>
        <taxon>Eucestoda</taxon>
        <taxon>Cyclophyllidea</taxon>
        <taxon>Taeniidae</taxon>
        <taxon>Echinococcus</taxon>
        <taxon>Echinococcus granulosus group</taxon>
    </lineage>
</organism>